<feature type="compositionally biased region" description="Low complexity" evidence="1">
    <location>
        <begin position="308"/>
        <end position="318"/>
    </location>
</feature>
<dbReference type="EMBL" id="JANBUH010001429">
    <property type="protein sequence ID" value="KAJ2745678.1"/>
    <property type="molecule type" value="Genomic_DNA"/>
</dbReference>
<evidence type="ECO:0000256" key="1">
    <source>
        <dbReference type="SAM" id="MobiDB-lite"/>
    </source>
</evidence>
<dbReference type="Proteomes" id="UP001140011">
    <property type="component" value="Unassembled WGS sequence"/>
</dbReference>
<gene>
    <name evidence="2" type="ORF">GGI19_006479</name>
</gene>
<keyword evidence="3" id="KW-1185">Reference proteome</keyword>
<name>A0A9W8L8K6_9FUNG</name>
<dbReference type="InterPro" id="IPR032675">
    <property type="entry name" value="LRR_dom_sf"/>
</dbReference>
<dbReference type="Gene3D" id="3.80.10.10">
    <property type="entry name" value="Ribonuclease Inhibitor"/>
    <property type="match status" value="1"/>
</dbReference>
<dbReference type="OrthoDB" id="5577559at2759"/>
<protein>
    <submittedName>
        <fullName evidence="2">Uncharacterized protein</fullName>
    </submittedName>
</protein>
<reference evidence="2" key="1">
    <citation type="submission" date="2022-07" db="EMBL/GenBank/DDBJ databases">
        <title>Phylogenomic reconstructions and comparative analyses of Kickxellomycotina fungi.</title>
        <authorList>
            <person name="Reynolds N.K."/>
            <person name="Stajich J.E."/>
            <person name="Barry K."/>
            <person name="Grigoriev I.V."/>
            <person name="Crous P."/>
            <person name="Smith M.E."/>
        </authorList>
    </citation>
    <scope>NUCLEOTIDE SEQUENCE</scope>
    <source>
        <strain evidence="2">BCRC 34297</strain>
    </source>
</reference>
<organism evidence="2 3">
    <name type="scientific">Coemansia pectinata</name>
    <dbReference type="NCBI Taxonomy" id="1052879"/>
    <lineage>
        <taxon>Eukaryota</taxon>
        <taxon>Fungi</taxon>
        <taxon>Fungi incertae sedis</taxon>
        <taxon>Zoopagomycota</taxon>
        <taxon>Kickxellomycotina</taxon>
        <taxon>Kickxellomycetes</taxon>
        <taxon>Kickxellales</taxon>
        <taxon>Kickxellaceae</taxon>
        <taxon>Coemansia</taxon>
    </lineage>
</organism>
<accession>A0A9W8L8K6</accession>
<proteinExistence type="predicted"/>
<sequence>MVAMAEVTPLSQRTQYAPHAMRRIVRIQLTPSSAKIAETRENNDATRATAMATKEAADNSTSDATKAPIWLPSDVIDTIARAAVAVEQNSTRCQSMRRLGASPMLADEAQVVLRKLSQVSRDWRYALLPLAWRSVQLTGTNSADVREIHTFAAPCVRRLVVPWGAMAAPVSWMTDSTTTSSGSDDSDSDTSACSFGFSVDSHSRLGKAGAKDDVANSAAVSACRLRCVFGDQVWPAVEHLDMSFMPLICYQGIAAHIQRIMPRLRSLRIGGFVPATALAEILHSFSLPLVSLEISGSVWANADGGRRGSASSWRSSSSTVAAHDPHTDNRSELADLELNPLEDDVSHALNPQALPALSVLAVTADALRSPAVFAYVVAQAPTLTALHLLECDYKIMDMLRFGLMEERHMHAVEWATTQMVLHSQETQAAIRRRQRQRQEQAQPICWAALKTLHIGHYHIAPRENAGLRVYSDSMPRLEQLVVECLEPSDSHHATPPIVDALQIPRLRGRLDYLTRIRAPVFDVHSLPLRAPALRSLCLTGVGGTHVAALLPTKQEVDALLTSGLPLTRVSIPTHD</sequence>
<evidence type="ECO:0000313" key="3">
    <source>
        <dbReference type="Proteomes" id="UP001140011"/>
    </source>
</evidence>
<evidence type="ECO:0000313" key="2">
    <source>
        <dbReference type="EMBL" id="KAJ2745678.1"/>
    </source>
</evidence>
<dbReference type="AlphaFoldDB" id="A0A9W8L8K6"/>
<comment type="caution">
    <text evidence="2">The sequence shown here is derived from an EMBL/GenBank/DDBJ whole genome shotgun (WGS) entry which is preliminary data.</text>
</comment>
<feature type="region of interest" description="Disordered" evidence="1">
    <location>
        <begin position="307"/>
        <end position="329"/>
    </location>
</feature>